<dbReference type="Pfam" id="PF13377">
    <property type="entry name" value="Peripla_BP_3"/>
    <property type="match status" value="1"/>
</dbReference>
<dbReference type="GeneID" id="93959963"/>
<dbReference type="Gene3D" id="1.10.260.40">
    <property type="entry name" value="lambda repressor-like DNA-binding domains"/>
    <property type="match status" value="1"/>
</dbReference>
<dbReference type="GO" id="GO:0003700">
    <property type="term" value="F:DNA-binding transcription factor activity"/>
    <property type="evidence" value="ECO:0007669"/>
    <property type="project" value="TreeGrafter"/>
</dbReference>
<dbReference type="PROSITE" id="PS00356">
    <property type="entry name" value="HTH_LACI_1"/>
    <property type="match status" value="1"/>
</dbReference>
<dbReference type="AlphaFoldDB" id="A0AAE6YDS6"/>
<evidence type="ECO:0000256" key="2">
    <source>
        <dbReference type="ARBA" id="ARBA00023125"/>
    </source>
</evidence>
<keyword evidence="2" id="KW-0238">DNA-binding</keyword>
<dbReference type="InterPro" id="IPR046335">
    <property type="entry name" value="LacI/GalR-like_sensor"/>
</dbReference>
<dbReference type="EMBL" id="CP050692">
    <property type="protein sequence ID" value="QIT48195.1"/>
    <property type="molecule type" value="Genomic_DNA"/>
</dbReference>
<keyword evidence="3" id="KW-0804">Transcription</keyword>
<evidence type="ECO:0000313" key="5">
    <source>
        <dbReference type="EMBL" id="OOQ47866.1"/>
    </source>
</evidence>
<dbReference type="Proteomes" id="UP000502504">
    <property type="component" value="Chromosome"/>
</dbReference>
<dbReference type="PANTHER" id="PTHR30146">
    <property type="entry name" value="LACI-RELATED TRANSCRIPTIONAL REPRESSOR"/>
    <property type="match status" value="1"/>
</dbReference>
<dbReference type="SMART" id="SM00354">
    <property type="entry name" value="HTH_LACI"/>
    <property type="match status" value="1"/>
</dbReference>
<dbReference type="Gene3D" id="3.40.50.2300">
    <property type="match status" value="2"/>
</dbReference>
<proteinExistence type="predicted"/>
<gene>
    <name evidence="5" type="ORF">AFM16_34975</name>
    <name evidence="6" type="ORF">HCX60_35565</name>
</gene>
<keyword evidence="1" id="KW-0805">Transcription regulation</keyword>
<dbReference type="EMBL" id="LHQL01000014">
    <property type="protein sequence ID" value="OOQ47866.1"/>
    <property type="molecule type" value="Genomic_DNA"/>
</dbReference>
<dbReference type="PANTHER" id="PTHR30146:SF109">
    <property type="entry name" value="HTH-TYPE TRANSCRIPTIONAL REGULATOR GALS"/>
    <property type="match status" value="1"/>
</dbReference>
<dbReference type="CDD" id="cd06267">
    <property type="entry name" value="PBP1_LacI_sugar_binding-like"/>
    <property type="match status" value="1"/>
</dbReference>
<dbReference type="GO" id="GO:0000976">
    <property type="term" value="F:transcription cis-regulatory region binding"/>
    <property type="evidence" value="ECO:0007669"/>
    <property type="project" value="TreeGrafter"/>
</dbReference>
<keyword evidence="7" id="KW-1185">Reference proteome</keyword>
<dbReference type="SUPFAM" id="SSF47413">
    <property type="entry name" value="lambda repressor-like DNA-binding domains"/>
    <property type="match status" value="1"/>
</dbReference>
<evidence type="ECO:0000313" key="7">
    <source>
        <dbReference type="Proteomes" id="UP000190306"/>
    </source>
</evidence>
<dbReference type="RefSeq" id="WP_030782789.1">
    <property type="nucleotide sequence ID" value="NZ_CM007717.1"/>
</dbReference>
<dbReference type="InterPro" id="IPR028082">
    <property type="entry name" value="Peripla_BP_I"/>
</dbReference>
<reference evidence="6 8" key="2">
    <citation type="submission" date="2020-03" db="EMBL/GenBank/DDBJ databases">
        <title>Is there a link between lipid content and antibiotic production in Streptomyces?</title>
        <authorList>
            <person name="David M."/>
            <person name="Lejeune C."/>
            <person name="Abreu S."/>
            <person name="Thibessard A."/>
            <person name="Leblond P."/>
            <person name="Chaminade P."/>
            <person name="Virolle M.-J."/>
        </authorList>
    </citation>
    <scope>NUCLEOTIDE SEQUENCE [LARGE SCALE GENOMIC DNA]</scope>
    <source>
        <strain evidence="6 8">DSM 41481</strain>
    </source>
</reference>
<dbReference type="Proteomes" id="UP000190306">
    <property type="component" value="Chromosome"/>
</dbReference>
<dbReference type="InterPro" id="IPR010982">
    <property type="entry name" value="Lambda_DNA-bd_dom_sf"/>
</dbReference>
<dbReference type="Pfam" id="PF00356">
    <property type="entry name" value="LacI"/>
    <property type="match status" value="1"/>
</dbReference>
<reference evidence="5 7" key="1">
    <citation type="submission" date="2015-07" db="EMBL/GenBank/DDBJ databases">
        <title>Draft Genome Sequence of Streptomyces antibioticus, IMRU 3720 reveals insights in the evolution of actinomycin biosynthetic gene clusters in Streptomyces.</title>
        <authorList>
            <person name="Crnovcic I."/>
            <person name="Ruckert C."/>
            <person name="Kalinowksi J."/>
            <person name="Keller U."/>
        </authorList>
    </citation>
    <scope>NUCLEOTIDE SEQUENCE [LARGE SCALE GENOMIC DNA]</scope>
    <source>
        <strain evidence="5 7">DSM 41481</strain>
    </source>
</reference>
<dbReference type="PROSITE" id="PS50932">
    <property type="entry name" value="HTH_LACI_2"/>
    <property type="match status" value="1"/>
</dbReference>
<evidence type="ECO:0000313" key="8">
    <source>
        <dbReference type="Proteomes" id="UP000502504"/>
    </source>
</evidence>
<dbReference type="SUPFAM" id="SSF53822">
    <property type="entry name" value="Periplasmic binding protein-like I"/>
    <property type="match status" value="1"/>
</dbReference>
<evidence type="ECO:0000313" key="6">
    <source>
        <dbReference type="EMBL" id="QIT48195.1"/>
    </source>
</evidence>
<feature type="domain" description="HTH lacI-type" evidence="4">
    <location>
        <begin position="3"/>
        <end position="57"/>
    </location>
</feature>
<dbReference type="InterPro" id="IPR000843">
    <property type="entry name" value="HTH_LacI"/>
</dbReference>
<sequence>MRVTIADVARMAGVSKTTVSRVLNTRDEVDRSTAARVRDVIDQLGYVPSSGAVGLARGQSRTVGMLVPSLTWPWMGEVVQGVVDTVEAAEFGLLLFTCNRGTESVERFTSQVSARAFDGLLVVEPENTLAMLTALHRRGLPVVLIDDRGRHPEFPYVTAANREGGASAARHLLAVGRHRPLVLAGPLRFGCVRERLDGFRAAYADGGHPLDPALIVESDFTEADGREVVRRLLAEGRDFDAVFAHNDLAAVGAMAALRAAGLRMPEDVAVIGFDDIPLAGHTEPALTTVRQPMREMGETAARMLLARLTGGAPPGPPAVLPTSVVVRRSTTNG</sequence>
<accession>A0AAE6YDS6</accession>
<evidence type="ECO:0000256" key="3">
    <source>
        <dbReference type="ARBA" id="ARBA00023163"/>
    </source>
</evidence>
<protein>
    <submittedName>
        <fullName evidence="6">LacI family transcriptional regulator</fullName>
    </submittedName>
</protein>
<name>A0AAE6YDS6_STRAT</name>
<evidence type="ECO:0000259" key="4">
    <source>
        <dbReference type="PROSITE" id="PS50932"/>
    </source>
</evidence>
<evidence type="ECO:0000256" key="1">
    <source>
        <dbReference type="ARBA" id="ARBA00023015"/>
    </source>
</evidence>
<dbReference type="CDD" id="cd01392">
    <property type="entry name" value="HTH_LacI"/>
    <property type="match status" value="1"/>
</dbReference>
<dbReference type="PRINTS" id="PR00036">
    <property type="entry name" value="HTHLACI"/>
</dbReference>
<organism evidence="6 8">
    <name type="scientific">Streptomyces antibioticus</name>
    <dbReference type="NCBI Taxonomy" id="1890"/>
    <lineage>
        <taxon>Bacteria</taxon>
        <taxon>Bacillati</taxon>
        <taxon>Actinomycetota</taxon>
        <taxon>Actinomycetes</taxon>
        <taxon>Kitasatosporales</taxon>
        <taxon>Streptomycetaceae</taxon>
        <taxon>Streptomyces</taxon>
    </lineage>
</organism>